<dbReference type="RefSeq" id="WP_173164447.1">
    <property type="nucleotide sequence ID" value="NZ_CP053716.1"/>
</dbReference>
<dbReference type="EMBL" id="CP053716">
    <property type="protein sequence ID" value="QKF07360.1"/>
    <property type="molecule type" value="Genomic_DNA"/>
</dbReference>
<gene>
    <name evidence="1" type="ORF">HLV38_03920</name>
</gene>
<organism evidence="1 2">
    <name type="scientific">Berryella wangjianweii</name>
    <dbReference type="NCBI Taxonomy" id="2734634"/>
    <lineage>
        <taxon>Bacteria</taxon>
        <taxon>Bacillati</taxon>
        <taxon>Actinomycetota</taxon>
        <taxon>Coriobacteriia</taxon>
        <taxon>Eggerthellales</taxon>
        <taxon>Eggerthellaceae</taxon>
        <taxon>Berryella</taxon>
    </lineage>
</organism>
<keyword evidence="2" id="KW-1185">Reference proteome</keyword>
<proteinExistence type="predicted"/>
<name>A0A6M8J052_9ACTN</name>
<dbReference type="KEGG" id="bwa:HLV38_03920"/>
<accession>A0A6M8J052</accession>
<evidence type="ECO:0000313" key="1">
    <source>
        <dbReference type="EMBL" id="QKF07360.1"/>
    </source>
</evidence>
<reference evidence="2" key="1">
    <citation type="submission" date="2020-05" db="EMBL/GenBank/DDBJ databases">
        <title>Novel species in genus Nocardioides.</title>
        <authorList>
            <person name="Zhang G."/>
        </authorList>
    </citation>
    <scope>NUCLEOTIDE SEQUENCE [LARGE SCALE GENOMIC DNA]</scope>
    <source>
        <strain evidence="2">zg-1050</strain>
    </source>
</reference>
<dbReference type="AlphaFoldDB" id="A0A6M8J052"/>
<protein>
    <submittedName>
        <fullName evidence="1">Molybdenum cofactor biosynthesis enzyme</fullName>
    </submittedName>
</protein>
<evidence type="ECO:0000313" key="2">
    <source>
        <dbReference type="Proteomes" id="UP000503297"/>
    </source>
</evidence>
<sequence>MHDGGIAWRLRLRDERGFTTPAMVVALLLTMSLVFSAGQVERVSSAASRVQDVADASALAAQNQVASFMLAARVCDAVVLSLALTGGICTGAGVACLCVPGGAAAGDALIEAGTRVFDARDGFAERASQGLDRVQRVLPFLSALRASLAASANNGGAAGHAYHAIALLVQSEGLPLDLSPHDEGVEVAKDARGSSVDIKDAAKRAEEASHEAADARERAFQADCGRSPSACMQERAASLASLPASLNPTFTSVDAWSFKVGLDRALAYYGARGGDERPADGSPEERMRSYLRQCFYEYATGEAQRSWVSDGPDGFKARLPFIPRNTEQMRQTSLYTDNLFPVGYDDEGAEVFFAYPGAPGSQAAHRWGSLAELEAAEAATVPDGILSVEGMGKVAAASTSVDNGFEYHFAEFCEALADYDRARHRLDHIADEVKGHARPLIDRVGAVMSRAIGSRIDPRPPGSMGCIALVVDASTLDPAQLMASPFVQAARPLGARVAIAGATMIEEPAQGDDSALSHVLDGVRERVGSAAGMPEAALGCWSAALSAYAQGQEALIGGVSGVLDGLPLSSQSGLGRWAARALRDAVSSVGLQPVDTASLKAVLVGTGQVASASSDEGARAFLRIKREAGAHPLVLAGPLSVALDASRQAVHGVFDEEPGYLDVASIEFEGAGMPPVPVRLPIPRGASAEVLGRADEAFERVRRQVEPDGGFVSWDR</sequence>
<dbReference type="Proteomes" id="UP000503297">
    <property type="component" value="Chromosome"/>
</dbReference>